<organism evidence="12">
    <name type="scientific">Philasterides dicentrarchi</name>
    <dbReference type="NCBI Taxonomy" id="282688"/>
    <lineage>
        <taxon>Eukaryota</taxon>
        <taxon>Sar</taxon>
        <taxon>Alveolata</taxon>
        <taxon>Ciliophora</taxon>
        <taxon>Intramacronucleata</taxon>
        <taxon>Oligohymenophorea</taxon>
        <taxon>Scuticociliatia</taxon>
        <taxon>Philasterida</taxon>
        <taxon>Philasteridae</taxon>
        <taxon>Philasterides</taxon>
    </lineage>
</organism>
<evidence type="ECO:0000256" key="9">
    <source>
        <dbReference type="SAM" id="Phobius"/>
    </source>
</evidence>
<comment type="cofactor">
    <cofactor evidence="2">
        <name>FAD</name>
        <dbReference type="ChEBI" id="CHEBI:57692"/>
    </cofactor>
</comment>
<dbReference type="PROSITE" id="PS50902">
    <property type="entry name" value="FLAVODOXIN_LIKE"/>
    <property type="match status" value="1"/>
</dbReference>
<dbReference type="InterPro" id="IPR029039">
    <property type="entry name" value="Flavoprotein-like_sf"/>
</dbReference>
<dbReference type="Gene3D" id="2.40.30.10">
    <property type="entry name" value="Translation factors"/>
    <property type="match status" value="1"/>
</dbReference>
<evidence type="ECO:0000256" key="2">
    <source>
        <dbReference type="ARBA" id="ARBA00001974"/>
    </source>
</evidence>
<dbReference type="PROSITE" id="PS51384">
    <property type="entry name" value="FAD_FR"/>
    <property type="match status" value="1"/>
</dbReference>
<dbReference type="PANTHER" id="PTHR19384">
    <property type="entry name" value="NITRIC OXIDE SYNTHASE-RELATED"/>
    <property type="match status" value="1"/>
</dbReference>
<proteinExistence type="evidence at transcript level"/>
<protein>
    <recommendedName>
        <fullName evidence="8">NADPH--hemoprotein reductase</fullName>
        <ecNumber evidence="8">1.6.2.4</ecNumber>
    </recommendedName>
</protein>
<dbReference type="InterPro" id="IPR039261">
    <property type="entry name" value="FNR_nucleotide-bd"/>
</dbReference>
<dbReference type="EMBL" id="MH427330">
    <property type="protein sequence ID" value="QBC88373.1"/>
    <property type="molecule type" value="mRNA"/>
</dbReference>
<evidence type="ECO:0000313" key="12">
    <source>
        <dbReference type="EMBL" id="QBC88373.1"/>
    </source>
</evidence>
<dbReference type="AlphaFoldDB" id="A0A411KVE0"/>
<dbReference type="PRINTS" id="PR00371">
    <property type="entry name" value="FPNCR"/>
</dbReference>
<reference evidence="12" key="1">
    <citation type="submission" date="2018-06" db="EMBL/GenBank/DDBJ databases">
        <title>Oxidation-reduction process in Philasterides dicentrarchi.</title>
        <authorList>
            <person name="deFelipe A."/>
            <person name="Folgueira I."/>
            <person name="Lamas J."/>
            <person name="Leiro J."/>
        </authorList>
    </citation>
    <scope>NUCLEOTIDE SEQUENCE</scope>
</reference>
<dbReference type="SUPFAM" id="SSF63380">
    <property type="entry name" value="Riboflavin synthase domain-like"/>
    <property type="match status" value="1"/>
</dbReference>
<dbReference type="SUPFAM" id="SSF52343">
    <property type="entry name" value="Ferredoxin reductase-like, C-terminal NADP-linked domain"/>
    <property type="match status" value="1"/>
</dbReference>
<sequence>MDFSLLFIGTGLIILAVSMFFKFMKKGLNQQQQEEGQNGNKQQQKKREITYGKIKIFYGSQSGTATKFAGILEEEATTHLFEPQVLGVDTFEETIAKNQPSLCIFLMATHGEGEPTDNAVGFIKWLKDVDRDNFSLNQMNCTVFGLGNTQYEHYNAMGKITNKFLKKLGAKSIYQYGEGDDNSSLEDDFDAWKENLWEELKKIIPARPYVEGQEGDIKEEEEKQQNQQKSNGNVMLQEIELEQAKAQDNIKYEFLTEKFLRASIATVKDIREIRQNNKYGSTLHMEIDLSNANMEYKTAQNLGIFVENDSALVQNIANFLNLDLNQAINNPQDAKSVMFPAPLSIKNVLTYFCDFQGQMMKKTLKDLAKLTNDSAVQEKLQFIASAKGKELFKQEIEMQKATIFDLLQKYNIKPTIEQLLHMTPRLAPRVFTISSSNLLHSNIVHVTDSLLVDDLPSGGKKVGICSQYFEKIYKQFQSGEKNIKIRVDFRESSFKLPQNKVPIIMVGAGTGVAPFIAFAQEKQYLIEKGINISPGKMTLYFGCRNQDGDFIFKNEIAQFQQNNIINNLYTAFSRDQGEKIYVQDRIEQNKEEIYKELFENNGVLFICGSMGMGKSVINVLTKIVCQYQNIQEVQGIELIKKLEDDKKIIKELW</sequence>
<dbReference type="Pfam" id="PF00175">
    <property type="entry name" value="NAD_binding_1"/>
    <property type="match status" value="1"/>
</dbReference>
<evidence type="ECO:0000256" key="3">
    <source>
        <dbReference type="ARBA" id="ARBA00022630"/>
    </source>
</evidence>
<dbReference type="InterPro" id="IPR008254">
    <property type="entry name" value="Flavodoxin/NO_synth"/>
</dbReference>
<dbReference type="InterPro" id="IPR023173">
    <property type="entry name" value="NADPH_Cyt_P450_Rdtase_alpha"/>
</dbReference>
<dbReference type="GO" id="GO:0010181">
    <property type="term" value="F:FMN binding"/>
    <property type="evidence" value="ECO:0007669"/>
    <property type="project" value="InterPro"/>
</dbReference>
<evidence type="ECO:0000256" key="6">
    <source>
        <dbReference type="ARBA" id="ARBA00022857"/>
    </source>
</evidence>
<feature type="domain" description="Flavodoxin-like" evidence="10">
    <location>
        <begin position="54"/>
        <end position="197"/>
    </location>
</feature>
<keyword evidence="7" id="KW-0560">Oxidoreductase</keyword>
<dbReference type="InterPro" id="IPR001709">
    <property type="entry name" value="Flavoprot_Pyr_Nucl_cyt_Rdtase"/>
</dbReference>
<dbReference type="PRINTS" id="PR00369">
    <property type="entry name" value="FLAVODOXIN"/>
</dbReference>
<dbReference type="GO" id="GO:0050660">
    <property type="term" value="F:flavin adenine dinucleotide binding"/>
    <property type="evidence" value="ECO:0007669"/>
    <property type="project" value="TreeGrafter"/>
</dbReference>
<dbReference type="SUPFAM" id="SSF52218">
    <property type="entry name" value="Flavoproteins"/>
    <property type="match status" value="1"/>
</dbReference>
<dbReference type="Gene3D" id="3.40.50.80">
    <property type="entry name" value="Nucleotide-binding domain of ferredoxin-NADP reductase (FNR) module"/>
    <property type="match status" value="1"/>
</dbReference>
<dbReference type="InterPro" id="IPR017938">
    <property type="entry name" value="Riboflavin_synthase-like_b-brl"/>
</dbReference>
<evidence type="ECO:0000259" key="11">
    <source>
        <dbReference type="PROSITE" id="PS51384"/>
    </source>
</evidence>
<dbReference type="InterPro" id="IPR003097">
    <property type="entry name" value="CysJ-like_FAD-binding"/>
</dbReference>
<dbReference type="InterPro" id="IPR001433">
    <property type="entry name" value="OxRdtase_FAD/NAD-bd"/>
</dbReference>
<dbReference type="GO" id="GO:0003958">
    <property type="term" value="F:NADPH-hemoprotein reductase activity"/>
    <property type="evidence" value="ECO:0007669"/>
    <property type="project" value="UniProtKB-EC"/>
</dbReference>
<evidence type="ECO:0000256" key="8">
    <source>
        <dbReference type="ARBA" id="ARBA00023797"/>
    </source>
</evidence>
<name>A0A411KVE0_9CILI</name>
<keyword evidence="9" id="KW-1133">Transmembrane helix</keyword>
<keyword evidence="5" id="KW-0274">FAD</keyword>
<dbReference type="Pfam" id="PF00667">
    <property type="entry name" value="FAD_binding_1"/>
    <property type="match status" value="1"/>
</dbReference>
<dbReference type="EC" id="1.6.2.4" evidence="8"/>
<comment type="cofactor">
    <cofactor evidence="1">
        <name>FMN</name>
        <dbReference type="ChEBI" id="CHEBI:58210"/>
    </cofactor>
</comment>
<dbReference type="FunFam" id="3.40.50.80:FF:000032">
    <property type="entry name" value="NADPH-dependent diflavin oxidoreductase 1"/>
    <property type="match status" value="1"/>
</dbReference>
<dbReference type="Gene3D" id="3.40.50.360">
    <property type="match status" value="1"/>
</dbReference>
<feature type="transmembrane region" description="Helical" evidence="9">
    <location>
        <begin position="6"/>
        <end position="24"/>
    </location>
</feature>
<keyword evidence="9" id="KW-0472">Membrane</keyword>
<dbReference type="InterPro" id="IPR001094">
    <property type="entry name" value="Flavdoxin-like"/>
</dbReference>
<evidence type="ECO:0000259" key="10">
    <source>
        <dbReference type="PROSITE" id="PS50902"/>
    </source>
</evidence>
<dbReference type="InterPro" id="IPR017927">
    <property type="entry name" value="FAD-bd_FR_type"/>
</dbReference>
<dbReference type="PANTHER" id="PTHR19384:SF17">
    <property type="entry name" value="NADPH--CYTOCHROME P450 REDUCTASE"/>
    <property type="match status" value="1"/>
</dbReference>
<accession>A0A411KVE0</accession>
<feature type="domain" description="FAD-binding FR-type" evidence="11">
    <location>
        <begin position="260"/>
        <end position="497"/>
    </location>
</feature>
<evidence type="ECO:0000256" key="5">
    <source>
        <dbReference type="ARBA" id="ARBA00022827"/>
    </source>
</evidence>
<keyword evidence="9" id="KW-0812">Transmembrane</keyword>
<evidence type="ECO:0000256" key="7">
    <source>
        <dbReference type="ARBA" id="ARBA00023002"/>
    </source>
</evidence>
<dbReference type="Pfam" id="PF00258">
    <property type="entry name" value="Flavodoxin_1"/>
    <property type="match status" value="1"/>
</dbReference>
<evidence type="ECO:0000256" key="4">
    <source>
        <dbReference type="ARBA" id="ARBA00022643"/>
    </source>
</evidence>
<keyword evidence="6" id="KW-0521">NADP</keyword>
<dbReference type="GO" id="GO:0005829">
    <property type="term" value="C:cytosol"/>
    <property type="evidence" value="ECO:0007669"/>
    <property type="project" value="TreeGrafter"/>
</dbReference>
<dbReference type="Gene3D" id="1.20.990.10">
    <property type="entry name" value="NADPH-cytochrome p450 Reductase, Chain A, domain 3"/>
    <property type="match status" value="1"/>
</dbReference>
<keyword evidence="4" id="KW-0288">FMN</keyword>
<keyword evidence="3" id="KW-0285">Flavoprotein</keyword>
<evidence type="ECO:0000256" key="1">
    <source>
        <dbReference type="ARBA" id="ARBA00001917"/>
    </source>
</evidence>